<dbReference type="InterPro" id="IPR041698">
    <property type="entry name" value="Methyltransf_25"/>
</dbReference>
<dbReference type="EMBL" id="CP002930">
    <property type="protein sequence ID" value="AFY02531.1"/>
    <property type="molecule type" value="Genomic_DNA"/>
</dbReference>
<dbReference type="Pfam" id="PF13649">
    <property type="entry name" value="Methyltransf_25"/>
    <property type="match status" value="1"/>
</dbReference>
<sequence length="227" mass="25587">MKNFDTAVAQDYDQDIRRKIPGYDLIQDLLASVLHTEFASAPHLLVAGSGTGEEMLRLGTQHPDWRMDGIEPSAAMIATAVSRTQKTKFKSNLRFFESTIQDYHTDEMYDGALSVLVSHFLPDDGQKEKYFAALAGMLKLGAPLIVIDMMKQADPVGDKHIASTYFWAKYNGMPEDALRNFPLRLRSMFFPITEDRLREICAPYGLIVEGKFVQSLSTQGFILRKIT</sequence>
<organism evidence="2 3">
    <name type="scientific">Bdellovibrio bacteriovorus str. Tiberius</name>
    <dbReference type="NCBI Taxonomy" id="1069642"/>
    <lineage>
        <taxon>Bacteria</taxon>
        <taxon>Pseudomonadati</taxon>
        <taxon>Bdellovibrionota</taxon>
        <taxon>Bdellovibrionia</taxon>
        <taxon>Bdellovibrionales</taxon>
        <taxon>Pseudobdellovibrionaceae</taxon>
        <taxon>Bdellovibrio</taxon>
    </lineage>
</organism>
<name>K7YRN5_BDEBC</name>
<dbReference type="AlphaFoldDB" id="K7YRN5"/>
<reference evidence="2 3" key="1">
    <citation type="journal article" date="2012" name="BMC Genomics">
        <title>Genome analysis of a simultaneously predatory and prey-independent, novel Bdellovibrio bacteriovorus from the River Tiber, supports in silico predictions of both ancient and recent lateral gene transfer from diverse bacteria.</title>
        <authorList>
            <person name="Hobley L."/>
            <person name="Lerner T.R."/>
            <person name="Williams L.E."/>
            <person name="Lambert C."/>
            <person name="Till R."/>
            <person name="Milner D.S."/>
            <person name="Basford S.M."/>
            <person name="Capeness M.J."/>
            <person name="Fenton A.K."/>
            <person name="Atterbury R.J."/>
            <person name="Harris M.A."/>
            <person name="Sockett R.E."/>
        </authorList>
    </citation>
    <scope>NUCLEOTIDE SEQUENCE [LARGE SCALE GENOMIC DNA]</scope>
    <source>
        <strain evidence="2 3">Tiberius</strain>
    </source>
</reference>
<dbReference type="RefSeq" id="WP_015091958.1">
    <property type="nucleotide sequence ID" value="NC_019567.1"/>
</dbReference>
<evidence type="ECO:0000259" key="1">
    <source>
        <dbReference type="Pfam" id="PF13649"/>
    </source>
</evidence>
<dbReference type="PATRIC" id="fig|1069642.3.peg.2821"/>
<evidence type="ECO:0000313" key="3">
    <source>
        <dbReference type="Proteomes" id="UP000010074"/>
    </source>
</evidence>
<dbReference type="Gene3D" id="3.40.50.150">
    <property type="entry name" value="Vaccinia Virus protein VP39"/>
    <property type="match status" value="1"/>
</dbReference>
<proteinExistence type="predicted"/>
<dbReference type="InterPro" id="IPR029063">
    <property type="entry name" value="SAM-dependent_MTases_sf"/>
</dbReference>
<dbReference type="HOGENOM" id="CLU_081790_0_0_7"/>
<feature type="domain" description="Methyltransferase" evidence="1">
    <location>
        <begin position="46"/>
        <end position="139"/>
    </location>
</feature>
<dbReference type="Proteomes" id="UP000010074">
    <property type="component" value="Chromosome"/>
</dbReference>
<dbReference type="STRING" id="1069642.Bdt_2851"/>
<accession>K7YRN5</accession>
<dbReference type="KEGG" id="bbat:Bdt_2851"/>
<protein>
    <recommendedName>
        <fullName evidence="1">Methyltransferase domain-containing protein</fullName>
    </recommendedName>
</protein>
<dbReference type="SUPFAM" id="SSF53335">
    <property type="entry name" value="S-adenosyl-L-methionine-dependent methyltransferases"/>
    <property type="match status" value="1"/>
</dbReference>
<gene>
    <name evidence="2" type="ORF">Bdt_2851</name>
</gene>
<dbReference type="OrthoDB" id="213472at2"/>
<evidence type="ECO:0000313" key="2">
    <source>
        <dbReference type="EMBL" id="AFY02531.1"/>
    </source>
</evidence>